<name>A0A8K0PJ78_9PEZI</name>
<reference evidence="1" key="1">
    <citation type="submission" date="2021-07" db="EMBL/GenBank/DDBJ databases">
        <title>Elsinoe batatas strain:CRI-CJ2 Genome sequencing and assembly.</title>
        <authorList>
            <person name="Huang L."/>
        </authorList>
    </citation>
    <scope>NUCLEOTIDE SEQUENCE</scope>
    <source>
        <strain evidence="1">CRI-CJ2</strain>
    </source>
</reference>
<dbReference type="AlphaFoldDB" id="A0A8K0PJ78"/>
<gene>
    <name evidence="1" type="ORF">KVT40_004932</name>
</gene>
<accession>A0A8K0PJ78</accession>
<dbReference type="SUPFAM" id="SSF52047">
    <property type="entry name" value="RNI-like"/>
    <property type="match status" value="1"/>
</dbReference>
<dbReference type="EMBL" id="JAESVG020000005">
    <property type="protein sequence ID" value="KAG8627449.1"/>
    <property type="molecule type" value="Genomic_DNA"/>
</dbReference>
<organism evidence="1 2">
    <name type="scientific">Elsinoe batatas</name>
    <dbReference type="NCBI Taxonomy" id="2601811"/>
    <lineage>
        <taxon>Eukaryota</taxon>
        <taxon>Fungi</taxon>
        <taxon>Dikarya</taxon>
        <taxon>Ascomycota</taxon>
        <taxon>Pezizomycotina</taxon>
        <taxon>Dothideomycetes</taxon>
        <taxon>Dothideomycetidae</taxon>
        <taxon>Myriangiales</taxon>
        <taxon>Elsinoaceae</taxon>
        <taxon>Elsinoe</taxon>
    </lineage>
</organism>
<comment type="caution">
    <text evidence="1">The sequence shown here is derived from an EMBL/GenBank/DDBJ whole genome shotgun (WGS) entry which is preliminary data.</text>
</comment>
<dbReference type="Proteomes" id="UP000809789">
    <property type="component" value="Unassembled WGS sequence"/>
</dbReference>
<sequence length="180" mass="20045">MDKKGPPEAGVAGEHDDTPIIEILLTLAKSILSRTLSCDIRTLRLAQAAAANLTNLETLSISSGHHNLSQVLLNSLFNMYYDRKPRLTKLVLKDTSLSFDNPGFGRLLKFPSLEVVDIRQTVIASGAQEMSGYVLARHGPQERFLDQAYIEHRTYIPNMDEETTSLAMLGKRRSRAFAET</sequence>
<protein>
    <submittedName>
        <fullName evidence="1">Uncharacterized protein</fullName>
    </submittedName>
</protein>
<keyword evidence="2" id="KW-1185">Reference proteome</keyword>
<dbReference type="OrthoDB" id="47801at2759"/>
<evidence type="ECO:0000313" key="2">
    <source>
        <dbReference type="Proteomes" id="UP000809789"/>
    </source>
</evidence>
<dbReference type="Gene3D" id="3.80.10.10">
    <property type="entry name" value="Ribonuclease Inhibitor"/>
    <property type="match status" value="1"/>
</dbReference>
<dbReference type="InterPro" id="IPR032675">
    <property type="entry name" value="LRR_dom_sf"/>
</dbReference>
<proteinExistence type="predicted"/>
<evidence type="ECO:0000313" key="1">
    <source>
        <dbReference type="EMBL" id="KAG8627449.1"/>
    </source>
</evidence>